<dbReference type="AlphaFoldDB" id="A0A517LXG4"/>
<dbReference type="EMBL" id="CP036261">
    <property type="protein sequence ID" value="QDS87324.1"/>
    <property type="molecule type" value="Genomic_DNA"/>
</dbReference>
<dbReference type="InterPro" id="IPR021829">
    <property type="entry name" value="DUF3419"/>
</dbReference>
<evidence type="ECO:0000313" key="1">
    <source>
        <dbReference type="EMBL" id="QDS87324.1"/>
    </source>
</evidence>
<dbReference type="RefSeq" id="WP_145343615.1">
    <property type="nucleotide sequence ID" value="NZ_CP036261.1"/>
</dbReference>
<dbReference type="Pfam" id="PF11899">
    <property type="entry name" value="DUF3419"/>
    <property type="match status" value="1"/>
</dbReference>
<dbReference type="PANTHER" id="PTHR47473">
    <property type="entry name" value="BTA1P"/>
    <property type="match status" value="1"/>
</dbReference>
<dbReference type="KEGG" id="ruv:EC9_15020"/>
<name>A0A517LXG4_9BACT</name>
<sequence>MIGRWISERMFNLVHRNQLIYNTCWEDPRLDREALELGPKDDIVMITSAGCNALDYALCDVRSVHAVDMNPRQNALLELKLAAIRRLPNDDVFAMFGRGYLPTVVEAYRDTIRDDLSDFAKQYWDRYIKFFANPNRSFYFRGSSGAFAWMINKYIDRVAKARTSVERMLNAETLEQQREEYHQHVFPQIWKRPVRMAMGRDSTLSMLGVPRAQRRQVERDFGGGIAGFIEHSLDHVFARLPLSDNYFWRVYLAGQYSPTCCPEYLKPENLDRLRNGLVDRVNVHTTTLANFLSNTSVRPSRFVLLDHMDWMSEHRQEALVDEWQHIIDRASSGARLIWRSGGLRTDYLNDIQVQYQGAQVRVPELMSMQIDLADRLHQQDRVGTYGSFFIGHLAG</sequence>
<proteinExistence type="predicted"/>
<accession>A0A517LXG4</accession>
<reference evidence="1 2" key="1">
    <citation type="submission" date="2019-02" db="EMBL/GenBank/DDBJ databases">
        <title>Deep-cultivation of Planctomycetes and their phenomic and genomic characterization uncovers novel biology.</title>
        <authorList>
            <person name="Wiegand S."/>
            <person name="Jogler M."/>
            <person name="Boedeker C."/>
            <person name="Pinto D."/>
            <person name="Vollmers J."/>
            <person name="Rivas-Marin E."/>
            <person name="Kohn T."/>
            <person name="Peeters S.H."/>
            <person name="Heuer A."/>
            <person name="Rast P."/>
            <person name="Oberbeckmann S."/>
            <person name="Bunk B."/>
            <person name="Jeske O."/>
            <person name="Meyerdierks A."/>
            <person name="Storesund J.E."/>
            <person name="Kallscheuer N."/>
            <person name="Luecker S."/>
            <person name="Lage O.M."/>
            <person name="Pohl T."/>
            <person name="Merkel B.J."/>
            <person name="Hornburger P."/>
            <person name="Mueller R.-W."/>
            <person name="Bruemmer F."/>
            <person name="Labrenz M."/>
            <person name="Spormann A.M."/>
            <person name="Op den Camp H."/>
            <person name="Overmann J."/>
            <person name="Amann R."/>
            <person name="Jetten M.S.M."/>
            <person name="Mascher T."/>
            <person name="Medema M.H."/>
            <person name="Devos D.P."/>
            <person name="Kaster A.-K."/>
            <person name="Ovreas L."/>
            <person name="Rohde M."/>
            <person name="Galperin M.Y."/>
            <person name="Jogler C."/>
        </authorList>
    </citation>
    <scope>NUCLEOTIDE SEQUENCE [LARGE SCALE GENOMIC DNA]</scope>
    <source>
        <strain evidence="1 2">EC9</strain>
    </source>
</reference>
<organism evidence="1 2">
    <name type="scientific">Rosistilla ulvae</name>
    <dbReference type="NCBI Taxonomy" id="1930277"/>
    <lineage>
        <taxon>Bacteria</taxon>
        <taxon>Pseudomonadati</taxon>
        <taxon>Planctomycetota</taxon>
        <taxon>Planctomycetia</taxon>
        <taxon>Pirellulales</taxon>
        <taxon>Pirellulaceae</taxon>
        <taxon>Rosistilla</taxon>
    </lineage>
</organism>
<dbReference type="Proteomes" id="UP000319557">
    <property type="component" value="Chromosome"/>
</dbReference>
<dbReference type="OrthoDB" id="1522784at2"/>
<keyword evidence="2" id="KW-1185">Reference proteome</keyword>
<gene>
    <name evidence="1" type="ORF">EC9_15020</name>
</gene>
<evidence type="ECO:0008006" key="3">
    <source>
        <dbReference type="Google" id="ProtNLM"/>
    </source>
</evidence>
<protein>
    <recommendedName>
        <fullName evidence="3">S-adenosylmethionine:diacylglycerol 3-amino-3-carboxypropyl transferase</fullName>
    </recommendedName>
</protein>
<evidence type="ECO:0000313" key="2">
    <source>
        <dbReference type="Proteomes" id="UP000319557"/>
    </source>
</evidence>
<dbReference type="PANTHER" id="PTHR47473:SF1">
    <property type="entry name" value="METHYLTRANSFERASE DOMAIN-CONTAINING PROTEIN"/>
    <property type="match status" value="1"/>
</dbReference>